<organism evidence="4 5">
    <name type="scientific">Karstenula rhodostoma CBS 690.94</name>
    <dbReference type="NCBI Taxonomy" id="1392251"/>
    <lineage>
        <taxon>Eukaryota</taxon>
        <taxon>Fungi</taxon>
        <taxon>Dikarya</taxon>
        <taxon>Ascomycota</taxon>
        <taxon>Pezizomycotina</taxon>
        <taxon>Dothideomycetes</taxon>
        <taxon>Pleosporomycetidae</taxon>
        <taxon>Pleosporales</taxon>
        <taxon>Massarineae</taxon>
        <taxon>Didymosphaeriaceae</taxon>
        <taxon>Karstenula</taxon>
    </lineage>
</organism>
<keyword evidence="2" id="KW-0812">Transmembrane</keyword>
<evidence type="ECO:0000256" key="2">
    <source>
        <dbReference type="SAM" id="Phobius"/>
    </source>
</evidence>
<keyword evidence="5" id="KW-1185">Reference proteome</keyword>
<reference evidence="4" key="1">
    <citation type="journal article" date="2020" name="Stud. Mycol.">
        <title>101 Dothideomycetes genomes: a test case for predicting lifestyles and emergence of pathogens.</title>
        <authorList>
            <person name="Haridas S."/>
            <person name="Albert R."/>
            <person name="Binder M."/>
            <person name="Bloem J."/>
            <person name="Labutti K."/>
            <person name="Salamov A."/>
            <person name="Andreopoulos B."/>
            <person name="Baker S."/>
            <person name="Barry K."/>
            <person name="Bills G."/>
            <person name="Bluhm B."/>
            <person name="Cannon C."/>
            <person name="Castanera R."/>
            <person name="Culley D."/>
            <person name="Daum C."/>
            <person name="Ezra D."/>
            <person name="Gonzalez J."/>
            <person name="Henrissat B."/>
            <person name="Kuo A."/>
            <person name="Liang C."/>
            <person name="Lipzen A."/>
            <person name="Lutzoni F."/>
            <person name="Magnuson J."/>
            <person name="Mondo S."/>
            <person name="Nolan M."/>
            <person name="Ohm R."/>
            <person name="Pangilinan J."/>
            <person name="Park H.-J."/>
            <person name="Ramirez L."/>
            <person name="Alfaro M."/>
            <person name="Sun H."/>
            <person name="Tritt A."/>
            <person name="Yoshinaga Y."/>
            <person name="Zwiers L.-H."/>
            <person name="Turgeon B."/>
            <person name="Goodwin S."/>
            <person name="Spatafora J."/>
            <person name="Crous P."/>
            <person name="Grigoriev I."/>
        </authorList>
    </citation>
    <scope>NUCLEOTIDE SEQUENCE</scope>
    <source>
        <strain evidence="4">CBS 690.94</strain>
    </source>
</reference>
<evidence type="ECO:0000259" key="3">
    <source>
        <dbReference type="Pfam" id="PF20163"/>
    </source>
</evidence>
<dbReference type="OrthoDB" id="5429634at2759"/>
<accession>A0A9P4P5Y0</accession>
<keyword evidence="2" id="KW-1133">Transmembrane helix</keyword>
<keyword evidence="2" id="KW-0472">Membrane</keyword>
<evidence type="ECO:0000313" key="5">
    <source>
        <dbReference type="Proteomes" id="UP000799764"/>
    </source>
</evidence>
<feature type="transmembrane region" description="Helical" evidence="2">
    <location>
        <begin position="582"/>
        <end position="604"/>
    </location>
</feature>
<name>A0A9P4P5Y0_9PLEO</name>
<feature type="compositionally biased region" description="Polar residues" evidence="1">
    <location>
        <begin position="40"/>
        <end position="56"/>
    </location>
</feature>
<feature type="transmembrane region" description="Helical" evidence="2">
    <location>
        <begin position="379"/>
        <end position="401"/>
    </location>
</feature>
<sequence length="720" mass="80688">MDPAYRVLDTAQSSHELVTLTNSRVSVNSNGHGFLDPPDQSETGRLNPDSLTSKQQARSDKSILTKTRYIFSKPFVEYQSRKRRSRFYGWQWGVVAGICGGIFVLLMNLTFVIIGLTSKSGYQEGIATLLSGGEDHISRANAALHVVVNILSTLLLSGSNYAMQVLSSPTRTECIKAHRKGHWLEIGILSLSNVSKISSRRRTLWLILGLSSIPLHLFYNASIFRVLSDNEYRGNIIQYNAPEWRSLDNATTWDSMTQISKLSMENIKTSYDRNSTSEFGHLSLSVVSINYEFSATTHELENSRNRSITLPSFQMPVEADDHNLRNWIAQVDSTGRVPAAALRKDWQSEGNAFGAIVTVNLEGGYALRGRRNCKIQMSLPFLMIVILCNAIKIICLILTIMKSNLDTELPLVTVGDAVAAFSEHPDVLTHGHCTYSVKEYLWKVGQIKQKQVDKQGYHAERLIRRREGVWETREVRYAYAITKWKRVVLVIVFSLAAWGSASTARFATGQRLDGSSTSRLAFVANSPQLVLSLIYLFYNNLFTSMALAYEWDRLGRERKSLRVTKPRGQQRETYFLQLPLKWGIPVNFASGLLHWLASQTLFLVRLDRYDNDGALKVESSEAACGFSLPALLALVIVLVVLFSLVCSLGYICFDTHIPFAGSCSWVIGAACHTNQEETTPWLEKVQWGVVSEEERAGETIGHCSFSARPVKAPKDGRKYA</sequence>
<feature type="transmembrane region" description="Helical" evidence="2">
    <location>
        <begin position="487"/>
        <end position="508"/>
    </location>
</feature>
<evidence type="ECO:0000256" key="1">
    <source>
        <dbReference type="SAM" id="MobiDB-lite"/>
    </source>
</evidence>
<gene>
    <name evidence="4" type="ORF">P171DRAFT_477820</name>
</gene>
<dbReference type="InterPro" id="IPR046623">
    <property type="entry name" value="DUF6536"/>
</dbReference>
<proteinExistence type="predicted"/>
<feature type="transmembrane region" description="Helical" evidence="2">
    <location>
        <begin position="625"/>
        <end position="651"/>
    </location>
</feature>
<dbReference type="AlphaFoldDB" id="A0A9P4P5Y0"/>
<dbReference type="Pfam" id="PF20163">
    <property type="entry name" value="DUF6536"/>
    <property type="match status" value="1"/>
</dbReference>
<dbReference type="PANTHER" id="PTHR35395:SF1">
    <property type="entry name" value="DUF6536 DOMAIN-CONTAINING PROTEIN"/>
    <property type="match status" value="1"/>
</dbReference>
<dbReference type="EMBL" id="MU001514">
    <property type="protein sequence ID" value="KAF2437912.1"/>
    <property type="molecule type" value="Genomic_DNA"/>
</dbReference>
<feature type="region of interest" description="Disordered" evidence="1">
    <location>
        <begin position="28"/>
        <end position="59"/>
    </location>
</feature>
<dbReference type="Proteomes" id="UP000799764">
    <property type="component" value="Unassembled WGS sequence"/>
</dbReference>
<comment type="caution">
    <text evidence="4">The sequence shown here is derived from an EMBL/GenBank/DDBJ whole genome shotgun (WGS) entry which is preliminary data.</text>
</comment>
<evidence type="ECO:0000313" key="4">
    <source>
        <dbReference type="EMBL" id="KAF2437912.1"/>
    </source>
</evidence>
<protein>
    <recommendedName>
        <fullName evidence="3">DUF6536 domain-containing protein</fullName>
    </recommendedName>
</protein>
<dbReference type="PANTHER" id="PTHR35395">
    <property type="entry name" value="DUF6536 DOMAIN-CONTAINING PROTEIN"/>
    <property type="match status" value="1"/>
</dbReference>
<feature type="domain" description="DUF6536" evidence="3">
    <location>
        <begin position="90"/>
        <end position="235"/>
    </location>
</feature>
<feature type="transmembrane region" description="Helical" evidence="2">
    <location>
        <begin position="90"/>
        <end position="114"/>
    </location>
</feature>